<dbReference type="EMBL" id="JACHHO010000003">
    <property type="protein sequence ID" value="MBB5204961.1"/>
    <property type="molecule type" value="Genomic_DNA"/>
</dbReference>
<evidence type="ECO:0000313" key="3">
    <source>
        <dbReference type="Proteomes" id="UP000554837"/>
    </source>
</evidence>
<accession>A0A840S8U9</accession>
<proteinExistence type="predicted"/>
<evidence type="ECO:0000256" key="1">
    <source>
        <dbReference type="SAM" id="MobiDB-lite"/>
    </source>
</evidence>
<protein>
    <submittedName>
        <fullName evidence="2">Uncharacterized protein</fullName>
    </submittedName>
</protein>
<feature type="compositionally biased region" description="Basic and acidic residues" evidence="1">
    <location>
        <begin position="19"/>
        <end position="47"/>
    </location>
</feature>
<sequence length="95" mass="10876">MSESKAHRSGQPDSQWPATERRSGRERRMRDRGPPVGMRERRVHMEPRAPQVEELEMSLSDFQKLIDQSQAPQVDLSVEAMAAARAAAARDRHRN</sequence>
<evidence type="ECO:0000313" key="2">
    <source>
        <dbReference type="EMBL" id="MBB5204961.1"/>
    </source>
</evidence>
<comment type="caution">
    <text evidence="2">The sequence shown here is derived from an EMBL/GenBank/DDBJ whole genome shotgun (WGS) entry which is preliminary data.</text>
</comment>
<name>A0A840S8U9_9BURK</name>
<feature type="region of interest" description="Disordered" evidence="1">
    <location>
        <begin position="1"/>
        <end position="50"/>
    </location>
</feature>
<dbReference type="AlphaFoldDB" id="A0A840S8U9"/>
<reference evidence="2 3" key="1">
    <citation type="submission" date="2020-08" db="EMBL/GenBank/DDBJ databases">
        <title>Genomic Encyclopedia of Type Strains, Phase IV (KMG-IV): sequencing the most valuable type-strain genomes for metagenomic binning, comparative biology and taxonomic classification.</title>
        <authorList>
            <person name="Goeker M."/>
        </authorList>
    </citation>
    <scope>NUCLEOTIDE SEQUENCE [LARGE SCALE GENOMIC DNA]</scope>
    <source>
        <strain evidence="2 3">DSM 23958</strain>
    </source>
</reference>
<dbReference type="RefSeq" id="WP_138855010.1">
    <property type="nucleotide sequence ID" value="NZ_CP040709.1"/>
</dbReference>
<organism evidence="2 3">
    <name type="scientific">Inhella inkyongensis</name>
    <dbReference type="NCBI Taxonomy" id="392593"/>
    <lineage>
        <taxon>Bacteria</taxon>
        <taxon>Pseudomonadati</taxon>
        <taxon>Pseudomonadota</taxon>
        <taxon>Betaproteobacteria</taxon>
        <taxon>Burkholderiales</taxon>
        <taxon>Sphaerotilaceae</taxon>
        <taxon>Inhella</taxon>
    </lineage>
</organism>
<gene>
    <name evidence="2" type="ORF">HNQ51_002280</name>
</gene>
<keyword evidence="3" id="KW-1185">Reference proteome</keyword>
<dbReference type="Proteomes" id="UP000554837">
    <property type="component" value="Unassembled WGS sequence"/>
</dbReference>